<dbReference type="AlphaFoldDB" id="A0AA85K7K1"/>
<dbReference type="InterPro" id="IPR008753">
    <property type="entry name" value="Peptidase_M13_N"/>
</dbReference>
<dbReference type="GO" id="GO:0004222">
    <property type="term" value="F:metalloendopeptidase activity"/>
    <property type="evidence" value="ECO:0007669"/>
    <property type="project" value="InterPro"/>
</dbReference>
<dbReference type="Proteomes" id="UP000050795">
    <property type="component" value="Unassembled WGS sequence"/>
</dbReference>
<keyword evidence="3" id="KW-1185">Reference proteome</keyword>
<dbReference type="Gene3D" id="3.40.390.10">
    <property type="entry name" value="Collagenase (Catalytic Domain)"/>
    <property type="match status" value="1"/>
</dbReference>
<sequence length="1137" mass="130577">MKIKQITKQFSLKQINSTTDGNISSSRNDFTSAYSGPPLLMASKQIESGLLNCKHLPNSKMFYMSNTTISNTMNMNNNNTSTHITNVYNSNSSNQNYESVQCLLSSEAQNHTDSKSLFLRKLSSKKSKPNNPVTKSIQNCEIPTTSSRAVVFNESMNCKTLNLKSPPIAPEYIQTKQSWMDKTKSWLASILRIDRFSCCKQNTHLNICSNFMDYIHSSRRRKQILLVILIISILLLIIVIITMVVLYNQYDESLTTIYGTSSSYSSSEVLMPPVNKLSPMKKTHHPPVLSSIHLPTTYTTDSSSSISNSKTEQQKCKTQKFCLNVSCLQIASIFAERLGRYNRPKSLVNLLDKCSPEQIDEIIKIFYIGDEFHLSNNENSLYRFKQKRLFTLWSYVSDQLQSYVIEDKSRPFLLWTEKLAYLFQNMIDQYMFKRNLTDNMTDNQTGNNPNGQDYEKLLLNSSKHTLNHQSDSNKVTEVNNTSLMYTSVVPKVGTTVPFPFFASTYTVSATKTQEFNEFDNMAMSFHTELEQLNALLQMGNIAFHGLDNVLINVQLHLRVPLFFTAWIARSHTPGLMDSLIPMLENCEQLELPGYEELKKFIPIDSASYPTTSPPSSSSFQPPPLFPSSFSISSSPSFLWNRVHELQNYIHHLGQLAWKARYSHITKRNTTDEVKSLNLSGVLPVLYKIQKLNHLDDQKPVKSQKMTLRDLMQITQHTINFPRYLGKLTSWNHVNVMPRDMQVWVTNVDYYEELGHILQQTSFSELQDYITFAILHKYGGFVDQQIAQLKRKLLKPYAESLGIEQVSYWPFLLDMASPGLKLILQSRWNLGQLNHAVKQFHVEILTPVQALFAKLLNNSMSDTTKCHELSKKISSMKIQLMSHNDHMWMEEFYSELKIQPKQSLLMQLVKFNNFLSRKAISTDLSKLIPDLGLSSGGSKLLQYVESSNILEISVLLLQWPYFMPDLSIPRYLNCGYLWYSVAKIISNLVINNKCFDVKSFYGSNTSGFEQYARKFLFDSNILDHWTSWSKTPNIFQSTLAIEITGRIYKEYLQTNQNQPDSNLPGIFFTTKELFYQWIFQLICPGFDYSNIITYNQVLLNSMKECDAIRTALKASPTFRWLMNCPELSSSSHRNNIGS</sequence>
<accession>A0AA85K7K1</accession>
<dbReference type="InterPro" id="IPR024079">
    <property type="entry name" value="MetalloPept_cat_dom_sf"/>
</dbReference>
<evidence type="ECO:0000313" key="4">
    <source>
        <dbReference type="WBParaSite" id="TREG1_65010.1"/>
    </source>
</evidence>
<name>A0AA85K7K1_TRIRE</name>
<organism evidence="3 4">
    <name type="scientific">Trichobilharzia regenti</name>
    <name type="common">Nasal bird schistosome</name>
    <dbReference type="NCBI Taxonomy" id="157069"/>
    <lineage>
        <taxon>Eukaryota</taxon>
        <taxon>Metazoa</taxon>
        <taxon>Spiralia</taxon>
        <taxon>Lophotrochozoa</taxon>
        <taxon>Platyhelminthes</taxon>
        <taxon>Trematoda</taxon>
        <taxon>Digenea</taxon>
        <taxon>Strigeidida</taxon>
        <taxon>Schistosomatoidea</taxon>
        <taxon>Schistosomatidae</taxon>
        <taxon>Trichobilharzia</taxon>
    </lineage>
</organism>
<reference evidence="3" key="1">
    <citation type="submission" date="2022-06" db="EMBL/GenBank/DDBJ databases">
        <authorList>
            <person name="Berger JAMES D."/>
            <person name="Berger JAMES D."/>
        </authorList>
    </citation>
    <scope>NUCLEOTIDE SEQUENCE [LARGE SCALE GENOMIC DNA]</scope>
</reference>
<dbReference type="Gene3D" id="1.10.1380.10">
    <property type="entry name" value="Neutral endopeptidase , domain2"/>
    <property type="match status" value="1"/>
</dbReference>
<dbReference type="SUPFAM" id="SSF55486">
    <property type="entry name" value="Metalloproteases ('zincins'), catalytic domain"/>
    <property type="match status" value="1"/>
</dbReference>
<feature type="transmembrane region" description="Helical" evidence="1">
    <location>
        <begin position="224"/>
        <end position="247"/>
    </location>
</feature>
<reference evidence="4" key="2">
    <citation type="submission" date="2023-11" db="UniProtKB">
        <authorList>
            <consortium name="WormBaseParasite"/>
        </authorList>
    </citation>
    <scope>IDENTIFICATION</scope>
</reference>
<evidence type="ECO:0000313" key="3">
    <source>
        <dbReference type="Proteomes" id="UP000050795"/>
    </source>
</evidence>
<dbReference type="GO" id="GO:0006508">
    <property type="term" value="P:proteolysis"/>
    <property type="evidence" value="ECO:0007669"/>
    <property type="project" value="InterPro"/>
</dbReference>
<dbReference type="InterPro" id="IPR042089">
    <property type="entry name" value="Peptidase_M13_dom_2"/>
</dbReference>
<dbReference type="InterPro" id="IPR000718">
    <property type="entry name" value="Peptidase_M13"/>
</dbReference>
<evidence type="ECO:0000259" key="2">
    <source>
        <dbReference type="Pfam" id="PF05649"/>
    </source>
</evidence>
<keyword evidence="1" id="KW-0472">Membrane</keyword>
<keyword evidence="1" id="KW-1133">Transmembrane helix</keyword>
<proteinExistence type="predicted"/>
<evidence type="ECO:0000256" key="1">
    <source>
        <dbReference type="SAM" id="Phobius"/>
    </source>
</evidence>
<protein>
    <recommendedName>
        <fullName evidence="2">Peptidase M13 N-terminal domain-containing protein</fullName>
    </recommendedName>
</protein>
<dbReference type="Pfam" id="PF05649">
    <property type="entry name" value="Peptidase_M13_N"/>
    <property type="match status" value="1"/>
</dbReference>
<dbReference type="PROSITE" id="PS51885">
    <property type="entry name" value="NEPRILYSIN"/>
    <property type="match status" value="1"/>
</dbReference>
<keyword evidence="1" id="KW-0812">Transmembrane</keyword>
<feature type="domain" description="Peptidase M13 N-terminal" evidence="2">
    <location>
        <begin position="679"/>
        <end position="877"/>
    </location>
</feature>
<dbReference type="WBParaSite" id="TREG1_65010.1">
    <property type="protein sequence ID" value="TREG1_65010.1"/>
    <property type="gene ID" value="TREG1_65010"/>
</dbReference>